<keyword evidence="4" id="KW-0238">DNA-binding</keyword>
<dbReference type="CDD" id="cd06171">
    <property type="entry name" value="Sigma70_r4"/>
    <property type="match status" value="1"/>
</dbReference>
<evidence type="ECO:0000256" key="5">
    <source>
        <dbReference type="ARBA" id="ARBA00023163"/>
    </source>
</evidence>
<name>A0A9D9DDD4_9PROT</name>
<dbReference type="InterPro" id="IPR050813">
    <property type="entry name" value="Sigma-70_Factor"/>
</dbReference>
<dbReference type="PANTHER" id="PTHR30376:SF3">
    <property type="entry name" value="RNA POLYMERASE SIGMA FACTOR RPOH"/>
    <property type="match status" value="1"/>
</dbReference>
<keyword evidence="2" id="KW-0805">Transcription regulation</keyword>
<dbReference type="GO" id="GO:0003677">
    <property type="term" value="F:DNA binding"/>
    <property type="evidence" value="ECO:0007669"/>
    <property type="project" value="UniProtKB-KW"/>
</dbReference>
<evidence type="ECO:0000313" key="8">
    <source>
        <dbReference type="EMBL" id="MBO8425051.1"/>
    </source>
</evidence>
<dbReference type="PANTHER" id="PTHR30376">
    <property type="entry name" value="SIGMA FACTOR RPOH HEAT SHOCK RELATED"/>
    <property type="match status" value="1"/>
</dbReference>
<reference evidence="8" key="1">
    <citation type="submission" date="2020-10" db="EMBL/GenBank/DDBJ databases">
        <authorList>
            <person name="Gilroy R."/>
        </authorList>
    </citation>
    <scope>NUCLEOTIDE SEQUENCE</scope>
    <source>
        <strain evidence="8">8207</strain>
    </source>
</reference>
<accession>A0A9D9DDD4</accession>
<comment type="similarity">
    <text evidence="1">Belongs to the sigma-70 factor family.</text>
</comment>
<dbReference type="Pfam" id="PF04542">
    <property type="entry name" value="Sigma70_r2"/>
    <property type="match status" value="1"/>
</dbReference>
<evidence type="ECO:0000259" key="7">
    <source>
        <dbReference type="Pfam" id="PF04545"/>
    </source>
</evidence>
<protein>
    <submittedName>
        <fullName evidence="8">RNA polymerase factor sigma-32</fullName>
    </submittedName>
</protein>
<dbReference type="InterPro" id="IPR013324">
    <property type="entry name" value="RNA_pol_sigma_r3/r4-like"/>
</dbReference>
<organism evidence="8 9">
    <name type="scientific">Candidatus Enterousia avistercoris</name>
    <dbReference type="NCBI Taxonomy" id="2840788"/>
    <lineage>
        <taxon>Bacteria</taxon>
        <taxon>Pseudomonadati</taxon>
        <taxon>Pseudomonadota</taxon>
        <taxon>Alphaproteobacteria</taxon>
        <taxon>Candidatus Enterousia</taxon>
    </lineage>
</organism>
<dbReference type="SUPFAM" id="SSF88659">
    <property type="entry name" value="Sigma3 and sigma4 domains of RNA polymerase sigma factors"/>
    <property type="match status" value="1"/>
</dbReference>
<evidence type="ECO:0000256" key="1">
    <source>
        <dbReference type="ARBA" id="ARBA00007788"/>
    </source>
</evidence>
<dbReference type="InterPro" id="IPR000943">
    <property type="entry name" value="RNA_pol_sigma70"/>
</dbReference>
<evidence type="ECO:0000256" key="4">
    <source>
        <dbReference type="ARBA" id="ARBA00023125"/>
    </source>
</evidence>
<evidence type="ECO:0000256" key="2">
    <source>
        <dbReference type="ARBA" id="ARBA00023015"/>
    </source>
</evidence>
<keyword evidence="5" id="KW-0804">Transcription</keyword>
<gene>
    <name evidence="8" type="ORF">IAC69_01070</name>
</gene>
<dbReference type="Gene3D" id="1.20.140.160">
    <property type="match status" value="1"/>
</dbReference>
<dbReference type="Gene3D" id="1.20.120.1810">
    <property type="match status" value="1"/>
</dbReference>
<dbReference type="PRINTS" id="PR00046">
    <property type="entry name" value="SIGMA70FCT"/>
</dbReference>
<dbReference type="Proteomes" id="UP000823630">
    <property type="component" value="Unassembled WGS sequence"/>
</dbReference>
<dbReference type="InterPro" id="IPR014284">
    <property type="entry name" value="RNA_pol_sigma-70_dom"/>
</dbReference>
<evidence type="ECO:0000259" key="6">
    <source>
        <dbReference type="Pfam" id="PF04542"/>
    </source>
</evidence>
<dbReference type="Pfam" id="PF04545">
    <property type="entry name" value="Sigma70_r4"/>
    <property type="match status" value="1"/>
</dbReference>
<comment type="caution">
    <text evidence="8">The sequence shown here is derived from an EMBL/GenBank/DDBJ whole genome shotgun (WGS) entry which is preliminary data.</text>
</comment>
<dbReference type="NCBIfam" id="TIGR02937">
    <property type="entry name" value="sigma70-ECF"/>
    <property type="match status" value="1"/>
</dbReference>
<feature type="domain" description="RNA polymerase sigma-70 region 2" evidence="6">
    <location>
        <begin position="69"/>
        <end position="137"/>
    </location>
</feature>
<sequence length="307" mass="35164">MKKQIKNKNTLPATQQSQSLVAARGVNDETSLAQYIQNVQKIPILSASEEYEYATAWVRNHDAAAAEKLVASHLRMVVSVAYDFRNYGVPFGDLIASGNMGLMQALQKFDPEKGFRFSTYAMFWVRAEIYETILQNWSIVKIGTSANQKRVFFNLARARRALGIMDGNLSDDQTKQIAEYLDVPENDVRRMSTRMSARDVSLNAPVHTDDETRDILSNMPDEKNSIQDNMEQMEFRRRGYELLRENLDKLSERDREILVARRLSDPALTLEALSQKYGISRERVRQIEERAYKKLRDAILSEAQGGQ</sequence>
<feature type="domain" description="RNA polymerase sigma-70 region 4" evidence="7">
    <location>
        <begin position="247"/>
        <end position="296"/>
    </location>
</feature>
<evidence type="ECO:0000256" key="3">
    <source>
        <dbReference type="ARBA" id="ARBA00023082"/>
    </source>
</evidence>
<dbReference type="InterPro" id="IPR007627">
    <property type="entry name" value="RNA_pol_sigma70_r2"/>
</dbReference>
<reference evidence="8" key="2">
    <citation type="journal article" date="2021" name="PeerJ">
        <title>Extensive microbial diversity within the chicken gut microbiome revealed by metagenomics and culture.</title>
        <authorList>
            <person name="Gilroy R."/>
            <person name="Ravi A."/>
            <person name="Getino M."/>
            <person name="Pursley I."/>
            <person name="Horton D.L."/>
            <person name="Alikhan N.F."/>
            <person name="Baker D."/>
            <person name="Gharbi K."/>
            <person name="Hall N."/>
            <person name="Watson M."/>
            <person name="Adriaenssens E.M."/>
            <person name="Foster-Nyarko E."/>
            <person name="Jarju S."/>
            <person name="Secka A."/>
            <person name="Antonio M."/>
            <person name="Oren A."/>
            <person name="Chaudhuri R.R."/>
            <person name="La Ragione R."/>
            <person name="Hildebrand F."/>
            <person name="Pallen M.J."/>
        </authorList>
    </citation>
    <scope>NUCLEOTIDE SEQUENCE</scope>
    <source>
        <strain evidence="8">8207</strain>
    </source>
</reference>
<dbReference type="GO" id="GO:0006352">
    <property type="term" value="P:DNA-templated transcription initiation"/>
    <property type="evidence" value="ECO:0007669"/>
    <property type="project" value="InterPro"/>
</dbReference>
<dbReference type="AlphaFoldDB" id="A0A9D9DDD4"/>
<evidence type="ECO:0000313" key="9">
    <source>
        <dbReference type="Proteomes" id="UP000823630"/>
    </source>
</evidence>
<dbReference type="NCBIfam" id="NF005143">
    <property type="entry name" value="PRK06596.1"/>
    <property type="match status" value="1"/>
</dbReference>
<dbReference type="InterPro" id="IPR013325">
    <property type="entry name" value="RNA_pol_sigma_r2"/>
</dbReference>
<dbReference type="InterPro" id="IPR007630">
    <property type="entry name" value="RNA_pol_sigma70_r4"/>
</dbReference>
<keyword evidence="3" id="KW-0731">Sigma factor</keyword>
<dbReference type="GO" id="GO:0016987">
    <property type="term" value="F:sigma factor activity"/>
    <property type="evidence" value="ECO:0007669"/>
    <property type="project" value="UniProtKB-KW"/>
</dbReference>
<dbReference type="SUPFAM" id="SSF88946">
    <property type="entry name" value="Sigma2 domain of RNA polymerase sigma factors"/>
    <property type="match status" value="1"/>
</dbReference>
<dbReference type="PIRSF" id="PIRSF000770">
    <property type="entry name" value="RNA_pol_sigma-SigE/K"/>
    <property type="match status" value="1"/>
</dbReference>
<proteinExistence type="inferred from homology"/>
<dbReference type="EMBL" id="JADINC010000020">
    <property type="protein sequence ID" value="MBO8425051.1"/>
    <property type="molecule type" value="Genomic_DNA"/>
</dbReference>